<feature type="compositionally biased region" description="Polar residues" evidence="6">
    <location>
        <begin position="109"/>
        <end position="123"/>
    </location>
</feature>
<evidence type="ECO:0000256" key="4">
    <source>
        <dbReference type="ARBA" id="ARBA00022840"/>
    </source>
</evidence>
<dbReference type="InterPro" id="IPR008271">
    <property type="entry name" value="Ser/Thr_kinase_AS"/>
</dbReference>
<dbReference type="Gene3D" id="3.30.200.20">
    <property type="entry name" value="Phosphorylase Kinase, domain 1"/>
    <property type="match status" value="1"/>
</dbReference>
<feature type="transmembrane region" description="Helical" evidence="7">
    <location>
        <begin position="884"/>
        <end position="904"/>
    </location>
</feature>
<dbReference type="PANTHER" id="PTHR43289:SF6">
    <property type="entry name" value="SERINE_THREONINE-PROTEIN KINASE NEKL-3"/>
    <property type="match status" value="1"/>
</dbReference>
<dbReference type="Proteomes" id="UP001239462">
    <property type="component" value="Unassembled WGS sequence"/>
</dbReference>
<keyword evidence="7" id="KW-1133">Transmembrane helix</keyword>
<evidence type="ECO:0000256" key="2">
    <source>
        <dbReference type="ARBA" id="ARBA00022741"/>
    </source>
</evidence>
<keyword evidence="3 9" id="KW-0418">Kinase</keyword>
<comment type="caution">
    <text evidence="9">The sequence shown here is derived from an EMBL/GenBank/DDBJ whole genome shotgun (WGS) entry which is preliminary data.</text>
</comment>
<feature type="transmembrane region" description="Helical" evidence="7">
    <location>
        <begin position="568"/>
        <end position="589"/>
    </location>
</feature>
<protein>
    <submittedName>
        <fullName evidence="9">Serine/threonine-protein kinase</fullName>
        <ecNumber evidence="9">2.7.11.1</ecNumber>
    </submittedName>
</protein>
<feature type="binding site" evidence="5">
    <location>
        <position position="196"/>
    </location>
    <ligand>
        <name>ATP</name>
        <dbReference type="ChEBI" id="CHEBI:30616"/>
    </ligand>
</feature>
<feature type="transmembrane region" description="Helical" evidence="7">
    <location>
        <begin position="772"/>
        <end position="794"/>
    </location>
</feature>
<evidence type="ECO:0000256" key="5">
    <source>
        <dbReference type="PROSITE-ProRule" id="PRU10141"/>
    </source>
</evidence>
<keyword evidence="1 9" id="KW-0808">Transferase</keyword>
<dbReference type="EC" id="2.7.11.1" evidence="9"/>
<feature type="compositionally biased region" description="Basic and acidic residues" evidence="6">
    <location>
        <begin position="145"/>
        <end position="154"/>
    </location>
</feature>
<dbReference type="PROSITE" id="PS00108">
    <property type="entry name" value="PROTEIN_KINASE_ST"/>
    <property type="match status" value="1"/>
</dbReference>
<evidence type="ECO:0000259" key="8">
    <source>
        <dbReference type="PROSITE" id="PS50011"/>
    </source>
</evidence>
<dbReference type="PANTHER" id="PTHR43289">
    <property type="entry name" value="MITOGEN-ACTIVATED PROTEIN KINASE KINASE KINASE 20-RELATED"/>
    <property type="match status" value="1"/>
</dbReference>
<organism evidence="9 10">
    <name type="scientific">Roseiconus lacunae</name>
    <dbReference type="NCBI Taxonomy" id="2605694"/>
    <lineage>
        <taxon>Bacteria</taxon>
        <taxon>Pseudomonadati</taxon>
        <taxon>Planctomycetota</taxon>
        <taxon>Planctomycetia</taxon>
        <taxon>Pirellulales</taxon>
        <taxon>Pirellulaceae</taxon>
        <taxon>Roseiconus</taxon>
    </lineage>
</organism>
<sequence>MQIKCPHCQTTLSLGTPKAGRYKPTCKKCNEPFLLTVSQDLPPKVRVRKPQQKTSSSAKQSSAHRSASHRPAEAASQSARRGSQRDAKPDESIDQSNLTRPVIDPNRTRGGSSSDGVQQTGLPQDSRDPAASIANGDLRSSSKSAESEAADRNAQESANMPARLGGYRLIRLLGRGAMGAVYQAKQVSLDRDVALKTIRGRLTSSPASLARFTREAYAAAQLTHHNVVQIYDFGEDNGQHYFSMEWVRGGSLADLVRKKGRVAPKLAATYILQAARGLQFAHRNGMVHRDVKPANLLLADDGVVKVADLGLVKIPDQVDPDPVSEGALLSGLQSGTQVTMQGTAVGTPAYMAPEQSADSSSVDHRADIYSLGCSLFYLLAGQSPFLGDEPADVLQQHASAPPPDLTAVNARVPDKLARVVARSMAKRPSERYASLAEMIDDLQAFLGLELTVGFSPTNEQADRWESLASAYAKTQRMARLTSPLLLGLTIVMLMLTLAMPFGSLSMILLPPALLIATCLTVIVIGGMTGHHPVADHLRRWLETLSIFEMLVWGVAAIALTFVTVMMGLWLGAIIGLIVGVGLGTAYHFAVLATAEQAGRTPLDNAKRFIRDLRIEGIEENSLRDFAARFAGPSWQTAFEAVFGYEAMAGIRSRLAADQAFTGPTKADSVRDRLCRYLADKIKAKREAEDRRKLARLEQQSLVSQGVSNKQAEEQAWQVAAAVMEGVQKVVDSSSGDERVQAEAKRQRIKAMLADARSGKYKRPRDRHASWKLALSGYTRMLLGCMLLTVFAFAVQASGVVDEALIASARQGDLHLQDLPLDATTDVLGVRTSVWSVGIAGLLLCMSAFVSGWRMSPFAAVATIVILFGPALAIPSLAIAGSVTILPWMIAVVIAMVIYLPGVIYGEEAER</sequence>
<accession>A0ABT7PBY6</accession>
<feature type="compositionally biased region" description="Low complexity" evidence="6">
    <location>
        <begin position="55"/>
        <end position="65"/>
    </location>
</feature>
<proteinExistence type="predicted"/>
<evidence type="ECO:0000256" key="1">
    <source>
        <dbReference type="ARBA" id="ARBA00022679"/>
    </source>
</evidence>
<keyword evidence="2 5" id="KW-0547">Nucleotide-binding</keyword>
<feature type="transmembrane region" description="Helical" evidence="7">
    <location>
        <begin position="540"/>
        <end position="562"/>
    </location>
</feature>
<feature type="transmembrane region" description="Helical" evidence="7">
    <location>
        <begin position="483"/>
        <end position="501"/>
    </location>
</feature>
<evidence type="ECO:0000313" key="10">
    <source>
        <dbReference type="Proteomes" id="UP001239462"/>
    </source>
</evidence>
<dbReference type="Pfam" id="PF00069">
    <property type="entry name" value="Pkinase"/>
    <property type="match status" value="1"/>
</dbReference>
<reference evidence="9 10" key="1">
    <citation type="submission" date="2023-06" db="EMBL/GenBank/DDBJ databases">
        <title>Roseiconus lacunae JC819 isolated from Gulf of Mannar region, Tamil Nadu.</title>
        <authorList>
            <person name="Pk S."/>
            <person name="Ch S."/>
            <person name="Ch V.R."/>
        </authorList>
    </citation>
    <scope>NUCLEOTIDE SEQUENCE [LARGE SCALE GENOMIC DNA]</scope>
    <source>
        <strain evidence="9 10">JC819</strain>
    </source>
</reference>
<dbReference type="EMBL" id="JASZZN010000001">
    <property type="protein sequence ID" value="MDM4013998.1"/>
    <property type="molecule type" value="Genomic_DNA"/>
</dbReference>
<keyword evidence="10" id="KW-1185">Reference proteome</keyword>
<feature type="domain" description="Protein kinase" evidence="8">
    <location>
        <begin position="167"/>
        <end position="446"/>
    </location>
</feature>
<dbReference type="PROSITE" id="PS00107">
    <property type="entry name" value="PROTEIN_KINASE_ATP"/>
    <property type="match status" value="1"/>
</dbReference>
<dbReference type="SUPFAM" id="SSF56112">
    <property type="entry name" value="Protein kinase-like (PK-like)"/>
    <property type="match status" value="1"/>
</dbReference>
<dbReference type="Gene3D" id="1.10.510.10">
    <property type="entry name" value="Transferase(Phosphotransferase) domain 1"/>
    <property type="match status" value="1"/>
</dbReference>
<dbReference type="InterPro" id="IPR011009">
    <property type="entry name" value="Kinase-like_dom_sf"/>
</dbReference>
<feature type="transmembrane region" description="Helical" evidence="7">
    <location>
        <begin position="857"/>
        <end position="878"/>
    </location>
</feature>
<feature type="transmembrane region" description="Helical" evidence="7">
    <location>
        <begin position="832"/>
        <end position="850"/>
    </location>
</feature>
<keyword evidence="4 5" id="KW-0067">ATP-binding</keyword>
<evidence type="ECO:0000256" key="3">
    <source>
        <dbReference type="ARBA" id="ARBA00022777"/>
    </source>
</evidence>
<gene>
    <name evidence="9" type="ORF">QTN89_01060</name>
</gene>
<keyword evidence="7" id="KW-0472">Membrane</keyword>
<feature type="region of interest" description="Disordered" evidence="6">
    <location>
        <begin position="37"/>
        <end position="157"/>
    </location>
</feature>
<dbReference type="RefSeq" id="WP_289161717.1">
    <property type="nucleotide sequence ID" value="NZ_JASZZN010000001.1"/>
</dbReference>
<feature type="transmembrane region" description="Helical" evidence="7">
    <location>
        <begin position="507"/>
        <end position="528"/>
    </location>
</feature>
<evidence type="ECO:0000313" key="9">
    <source>
        <dbReference type="EMBL" id="MDM4013998.1"/>
    </source>
</evidence>
<dbReference type="PROSITE" id="PS50011">
    <property type="entry name" value="PROTEIN_KINASE_DOM"/>
    <property type="match status" value="1"/>
</dbReference>
<dbReference type="InterPro" id="IPR017441">
    <property type="entry name" value="Protein_kinase_ATP_BS"/>
</dbReference>
<dbReference type="InterPro" id="IPR000719">
    <property type="entry name" value="Prot_kinase_dom"/>
</dbReference>
<dbReference type="GO" id="GO:0004674">
    <property type="term" value="F:protein serine/threonine kinase activity"/>
    <property type="evidence" value="ECO:0007669"/>
    <property type="project" value="UniProtKB-EC"/>
</dbReference>
<dbReference type="SMART" id="SM00220">
    <property type="entry name" value="S_TKc"/>
    <property type="match status" value="1"/>
</dbReference>
<keyword evidence="7" id="KW-0812">Transmembrane</keyword>
<evidence type="ECO:0000256" key="7">
    <source>
        <dbReference type="SAM" id="Phobius"/>
    </source>
</evidence>
<evidence type="ECO:0000256" key="6">
    <source>
        <dbReference type="SAM" id="MobiDB-lite"/>
    </source>
</evidence>
<name>A0ABT7PBY6_9BACT</name>
<dbReference type="CDD" id="cd14014">
    <property type="entry name" value="STKc_PknB_like"/>
    <property type="match status" value="1"/>
</dbReference>